<organism evidence="1 2">
    <name type="scientific">Oceanobacillus piezotolerans</name>
    <dbReference type="NCBI Taxonomy" id="2448030"/>
    <lineage>
        <taxon>Bacteria</taxon>
        <taxon>Bacillati</taxon>
        <taxon>Bacillota</taxon>
        <taxon>Bacilli</taxon>
        <taxon>Bacillales</taxon>
        <taxon>Bacillaceae</taxon>
        <taxon>Oceanobacillus</taxon>
    </lineage>
</organism>
<protein>
    <submittedName>
        <fullName evidence="1">Uncharacterized protein</fullName>
    </submittedName>
</protein>
<reference evidence="1 2" key="1">
    <citation type="submission" date="2018-10" db="EMBL/GenBank/DDBJ databases">
        <title>Oceanobacillus sp. YLB-02 draft genome.</title>
        <authorList>
            <person name="Yu L."/>
        </authorList>
    </citation>
    <scope>NUCLEOTIDE SEQUENCE [LARGE SCALE GENOMIC DNA]</scope>
    <source>
        <strain evidence="1 2">YLB-02</strain>
    </source>
</reference>
<evidence type="ECO:0000313" key="1">
    <source>
        <dbReference type="EMBL" id="RLL40120.1"/>
    </source>
</evidence>
<sequence>MNMDSAIDFKKLMAIELQINLNELNNESRFVFVTESALIEGEMNLKESDFNNKLAPLGKSLITTEREPKIDVKEKSIINIKACFYLRDVKLTPFSDQNNPIYLNEFVLFSDHILGVTLIERD</sequence>
<proteinExistence type="predicted"/>
<gene>
    <name evidence="1" type="ORF">D8M04_19455</name>
</gene>
<dbReference type="RefSeq" id="WP_121525079.1">
    <property type="nucleotide sequence ID" value="NZ_RCHR01000013.1"/>
</dbReference>
<accession>A0A498D602</accession>
<dbReference type="OrthoDB" id="2891796at2"/>
<name>A0A498D602_9BACI</name>
<dbReference type="AlphaFoldDB" id="A0A498D602"/>
<dbReference type="EMBL" id="RCHR01000013">
    <property type="protein sequence ID" value="RLL40120.1"/>
    <property type="molecule type" value="Genomic_DNA"/>
</dbReference>
<evidence type="ECO:0000313" key="2">
    <source>
        <dbReference type="Proteomes" id="UP000270219"/>
    </source>
</evidence>
<keyword evidence="2" id="KW-1185">Reference proteome</keyword>
<comment type="caution">
    <text evidence="1">The sequence shown here is derived from an EMBL/GenBank/DDBJ whole genome shotgun (WGS) entry which is preliminary data.</text>
</comment>
<dbReference type="Proteomes" id="UP000270219">
    <property type="component" value="Unassembled WGS sequence"/>
</dbReference>